<dbReference type="InterPro" id="IPR036864">
    <property type="entry name" value="Zn2-C6_fun-type_DNA-bd_sf"/>
</dbReference>
<dbReference type="Proteomes" id="UP000738349">
    <property type="component" value="Unassembled WGS sequence"/>
</dbReference>
<evidence type="ECO:0000256" key="1">
    <source>
        <dbReference type="ARBA" id="ARBA00023242"/>
    </source>
</evidence>
<evidence type="ECO:0000256" key="2">
    <source>
        <dbReference type="SAM" id="MobiDB-lite"/>
    </source>
</evidence>
<gene>
    <name evidence="4" type="ORF">EDB81DRAFT_789357</name>
</gene>
<proteinExistence type="predicted"/>
<dbReference type="CDD" id="cd12148">
    <property type="entry name" value="fungal_TF_MHR"/>
    <property type="match status" value="1"/>
</dbReference>
<dbReference type="InterPro" id="IPR053181">
    <property type="entry name" value="EcdB-like_regulator"/>
</dbReference>
<evidence type="ECO:0000313" key="4">
    <source>
        <dbReference type="EMBL" id="KAH7152595.1"/>
    </source>
</evidence>
<evidence type="ECO:0000259" key="3">
    <source>
        <dbReference type="PROSITE" id="PS50048"/>
    </source>
</evidence>
<dbReference type="PANTHER" id="PTHR47785">
    <property type="entry name" value="ZN(II)2CYS6 TRANSCRIPTION FACTOR (EUROFUNG)-RELATED-RELATED"/>
    <property type="match status" value="1"/>
</dbReference>
<evidence type="ECO:0000313" key="5">
    <source>
        <dbReference type="Proteomes" id="UP000738349"/>
    </source>
</evidence>
<name>A0A9P9F5E2_9HYPO</name>
<dbReference type="PROSITE" id="PS00463">
    <property type="entry name" value="ZN2_CY6_FUNGAL_1"/>
    <property type="match status" value="1"/>
</dbReference>
<feature type="region of interest" description="Disordered" evidence="2">
    <location>
        <begin position="1"/>
        <end position="24"/>
    </location>
</feature>
<accession>A0A9P9F5E2</accession>
<dbReference type="InterPro" id="IPR001138">
    <property type="entry name" value="Zn2Cys6_DnaBD"/>
</dbReference>
<dbReference type="OrthoDB" id="4356994at2759"/>
<sequence>MSPDMNSSLRKRSRPSSETSRPAYPRKRAAQACYTCRRRRTKCDNERPACTSCMKLEVECVYQESDKSSFDSASLAILQRLDILEDLFKTAHPETLGPREIPDQQTPDATPQFITSTVPERTLPSEVYCINIETALEWPALQVPNQIPRRALKSITQSNNSNQRPRLLSTSDLDSTDTGLLLQHFLESFHIYNPVLEISRIEECVNSTVYNGLGWDSESCISLLIFALGTIAVPDVRANSDTSMALRQSEQFRRAESFFLAAQRRMGPALCYNGIIEAQIFFLAGVYLMTTMRPFEAWRMFIQALACCQTLQPSSSDQQQEGSQMYRSIYWTCFKSELELRLELNITENSVWNLQYPEFFPAPPKSLQSQGEGTWYFYLAEIALRRLGNRILTHTCQFKSSESSVADQVSKTIDFEQQAYSWLDSLPNSLRLEGPLSDIIDGNPEHAPLRFILNGHLLDCYEMMYWPFMVDEIHGVLHVDPSARVFAQKGFEICVRRIKENESGFQHRHHGTWLMLRSCTRSALVLLAAARSSLDDMLPAEWRSCITKVMELLRYWKDEVSDAASRLLILDELLRSISQSGTDASVAKTCLDTELVLQ</sequence>
<dbReference type="Pfam" id="PF00172">
    <property type="entry name" value="Zn_clus"/>
    <property type="match status" value="1"/>
</dbReference>
<feature type="domain" description="Zn(2)-C6 fungal-type" evidence="3">
    <location>
        <begin position="32"/>
        <end position="62"/>
    </location>
</feature>
<keyword evidence="5" id="KW-1185">Reference proteome</keyword>
<dbReference type="CDD" id="cd00067">
    <property type="entry name" value="GAL4"/>
    <property type="match status" value="1"/>
</dbReference>
<keyword evidence="1" id="KW-0539">Nucleus</keyword>
<dbReference type="Gene3D" id="4.10.240.10">
    <property type="entry name" value="Zn(2)-C6 fungal-type DNA-binding domain"/>
    <property type="match status" value="1"/>
</dbReference>
<dbReference type="GO" id="GO:0008270">
    <property type="term" value="F:zinc ion binding"/>
    <property type="evidence" value="ECO:0007669"/>
    <property type="project" value="InterPro"/>
</dbReference>
<organism evidence="4 5">
    <name type="scientific">Dactylonectria macrodidyma</name>
    <dbReference type="NCBI Taxonomy" id="307937"/>
    <lineage>
        <taxon>Eukaryota</taxon>
        <taxon>Fungi</taxon>
        <taxon>Dikarya</taxon>
        <taxon>Ascomycota</taxon>
        <taxon>Pezizomycotina</taxon>
        <taxon>Sordariomycetes</taxon>
        <taxon>Hypocreomycetidae</taxon>
        <taxon>Hypocreales</taxon>
        <taxon>Nectriaceae</taxon>
        <taxon>Dactylonectria</taxon>
    </lineage>
</organism>
<protein>
    <recommendedName>
        <fullName evidence="3">Zn(2)-C6 fungal-type domain-containing protein</fullName>
    </recommendedName>
</protein>
<dbReference type="PROSITE" id="PS50048">
    <property type="entry name" value="ZN2_CY6_FUNGAL_2"/>
    <property type="match status" value="1"/>
</dbReference>
<dbReference type="AlphaFoldDB" id="A0A9P9F5E2"/>
<dbReference type="SMART" id="SM00066">
    <property type="entry name" value="GAL4"/>
    <property type="match status" value="1"/>
</dbReference>
<dbReference type="PANTHER" id="PTHR47785:SF7">
    <property type="entry name" value="ZN(II)2CYS6 TRANSCRIPTION FACTOR (EUROFUNG)"/>
    <property type="match status" value="1"/>
</dbReference>
<comment type="caution">
    <text evidence="4">The sequence shown here is derived from an EMBL/GenBank/DDBJ whole genome shotgun (WGS) entry which is preliminary data.</text>
</comment>
<dbReference type="GO" id="GO:0000981">
    <property type="term" value="F:DNA-binding transcription factor activity, RNA polymerase II-specific"/>
    <property type="evidence" value="ECO:0007669"/>
    <property type="project" value="InterPro"/>
</dbReference>
<dbReference type="SUPFAM" id="SSF57701">
    <property type="entry name" value="Zn2/Cys6 DNA-binding domain"/>
    <property type="match status" value="1"/>
</dbReference>
<dbReference type="EMBL" id="JAGMUV010000006">
    <property type="protein sequence ID" value="KAH7152595.1"/>
    <property type="molecule type" value="Genomic_DNA"/>
</dbReference>
<reference evidence="4" key="1">
    <citation type="journal article" date="2021" name="Nat. Commun.">
        <title>Genetic determinants of endophytism in the Arabidopsis root mycobiome.</title>
        <authorList>
            <person name="Mesny F."/>
            <person name="Miyauchi S."/>
            <person name="Thiergart T."/>
            <person name="Pickel B."/>
            <person name="Atanasova L."/>
            <person name="Karlsson M."/>
            <person name="Huettel B."/>
            <person name="Barry K.W."/>
            <person name="Haridas S."/>
            <person name="Chen C."/>
            <person name="Bauer D."/>
            <person name="Andreopoulos W."/>
            <person name="Pangilinan J."/>
            <person name="LaButti K."/>
            <person name="Riley R."/>
            <person name="Lipzen A."/>
            <person name="Clum A."/>
            <person name="Drula E."/>
            <person name="Henrissat B."/>
            <person name="Kohler A."/>
            <person name="Grigoriev I.V."/>
            <person name="Martin F.M."/>
            <person name="Hacquard S."/>
        </authorList>
    </citation>
    <scope>NUCLEOTIDE SEQUENCE</scope>
    <source>
        <strain evidence="4">MPI-CAGE-AT-0147</strain>
    </source>
</reference>